<dbReference type="Pfam" id="PF01026">
    <property type="entry name" value="TatD_DNase"/>
    <property type="match status" value="1"/>
</dbReference>
<feature type="binding site" evidence="4">
    <location>
        <position position="8"/>
    </location>
    <ligand>
        <name>a divalent metal cation</name>
        <dbReference type="ChEBI" id="CHEBI:60240"/>
        <label>1</label>
    </ligand>
</feature>
<organism evidence="5 6">
    <name type="scientific">Oceanospirillum sediminis</name>
    <dbReference type="NCBI Taxonomy" id="2760088"/>
    <lineage>
        <taxon>Bacteria</taxon>
        <taxon>Pseudomonadati</taxon>
        <taxon>Pseudomonadota</taxon>
        <taxon>Gammaproteobacteria</taxon>
        <taxon>Oceanospirillales</taxon>
        <taxon>Oceanospirillaceae</taxon>
        <taxon>Oceanospirillum</taxon>
    </lineage>
</organism>
<dbReference type="SUPFAM" id="SSF51556">
    <property type="entry name" value="Metallo-dependent hydrolases"/>
    <property type="match status" value="1"/>
</dbReference>
<dbReference type="InterPro" id="IPR001130">
    <property type="entry name" value="TatD-like"/>
</dbReference>
<proteinExistence type="inferred from homology"/>
<dbReference type="PANTHER" id="PTHR46124">
    <property type="entry name" value="D-AMINOACYL-TRNA DEACYLASE"/>
    <property type="match status" value="1"/>
</dbReference>
<dbReference type="GO" id="GO:0046872">
    <property type="term" value="F:metal ion binding"/>
    <property type="evidence" value="ECO:0007669"/>
    <property type="project" value="UniProtKB-KW"/>
</dbReference>
<dbReference type="FunFam" id="3.20.20.140:FF:000005">
    <property type="entry name" value="TatD family hydrolase"/>
    <property type="match status" value="1"/>
</dbReference>
<keyword evidence="3 5" id="KW-0378">Hydrolase</keyword>
<feature type="binding site" evidence="4">
    <location>
        <position position="6"/>
    </location>
    <ligand>
        <name>a divalent metal cation</name>
        <dbReference type="ChEBI" id="CHEBI:60240"/>
        <label>1</label>
    </ligand>
</feature>
<feature type="binding site" evidence="4">
    <location>
        <position position="131"/>
    </location>
    <ligand>
        <name>a divalent metal cation</name>
        <dbReference type="ChEBI" id="CHEBI:60240"/>
        <label>2</label>
    </ligand>
</feature>
<evidence type="ECO:0000256" key="1">
    <source>
        <dbReference type="ARBA" id="ARBA00009275"/>
    </source>
</evidence>
<dbReference type="RefSeq" id="WP_182809662.1">
    <property type="nucleotide sequence ID" value="NZ_JACJFM010000020.1"/>
</dbReference>
<dbReference type="GO" id="GO:0016788">
    <property type="term" value="F:hydrolase activity, acting on ester bonds"/>
    <property type="evidence" value="ECO:0007669"/>
    <property type="project" value="InterPro"/>
</dbReference>
<keyword evidence="6" id="KW-1185">Reference proteome</keyword>
<dbReference type="GO" id="GO:0005829">
    <property type="term" value="C:cytosol"/>
    <property type="evidence" value="ECO:0007669"/>
    <property type="project" value="TreeGrafter"/>
</dbReference>
<dbReference type="PANTHER" id="PTHR46124:SF3">
    <property type="entry name" value="HYDROLASE"/>
    <property type="match status" value="1"/>
</dbReference>
<feature type="binding site" evidence="4">
    <location>
        <position position="154"/>
    </location>
    <ligand>
        <name>a divalent metal cation</name>
        <dbReference type="ChEBI" id="CHEBI:60240"/>
        <label>2</label>
    </ligand>
</feature>
<reference evidence="5 6" key="1">
    <citation type="submission" date="2020-08" db="EMBL/GenBank/DDBJ databases">
        <title>Oceanospirillum sp. nov. isolated from marine sediment.</title>
        <authorList>
            <person name="Ji X."/>
        </authorList>
    </citation>
    <scope>NUCLEOTIDE SEQUENCE [LARGE SCALE GENOMIC DNA]</scope>
    <source>
        <strain evidence="5 6">D5</strain>
    </source>
</reference>
<comment type="caution">
    <text evidence="5">The sequence shown here is derived from an EMBL/GenBank/DDBJ whole genome shotgun (WGS) entry which is preliminary data.</text>
</comment>
<dbReference type="Proteomes" id="UP000565262">
    <property type="component" value="Unassembled WGS sequence"/>
</dbReference>
<accession>A0A839IRF1</accession>
<gene>
    <name evidence="5" type="ORF">H4O21_14865</name>
</gene>
<dbReference type="InterPro" id="IPR032466">
    <property type="entry name" value="Metal_Hydrolase"/>
</dbReference>
<sequence length="257" mass="29121">MLIDSHCHLDFEDFHHDRAEVLRAAVACDVRKIVVPGISARHWKRVLYLHGEICGVQLYPALGLHPFFLEEHREDDLQILDQYLQQYRERVVAVGEVGLDFSRKTDKTTQLSLFRAQLELADRYQLPVILHVVKAHEQVIALLKEFPEVKGIVHGYSGSLPQAKQYIRQGFLLGVGGVITWPKSDKKRAMFAQLPLESLALETDSPDMPPSDIRGQRNTPAQIAVVLDKLVQLRSESRETIARVTTGNVLNLFNSDV</sequence>
<evidence type="ECO:0000313" key="6">
    <source>
        <dbReference type="Proteomes" id="UP000565262"/>
    </source>
</evidence>
<dbReference type="InterPro" id="IPR018228">
    <property type="entry name" value="DNase_TatD-rel_CS"/>
</dbReference>
<name>A0A839IRF1_9GAMM</name>
<evidence type="ECO:0000256" key="4">
    <source>
        <dbReference type="PIRSR" id="PIRSR005902-1"/>
    </source>
</evidence>
<dbReference type="CDD" id="cd01310">
    <property type="entry name" value="TatD_DNAse"/>
    <property type="match status" value="1"/>
</dbReference>
<dbReference type="EMBL" id="JACJFM010000020">
    <property type="protein sequence ID" value="MBB1487885.1"/>
    <property type="molecule type" value="Genomic_DNA"/>
</dbReference>
<feature type="binding site" evidence="4">
    <location>
        <position position="204"/>
    </location>
    <ligand>
        <name>a divalent metal cation</name>
        <dbReference type="ChEBI" id="CHEBI:60240"/>
        <label>1</label>
    </ligand>
</feature>
<evidence type="ECO:0000256" key="3">
    <source>
        <dbReference type="ARBA" id="ARBA00022801"/>
    </source>
</evidence>
<comment type="similarity">
    <text evidence="1">Belongs to the metallo-dependent hydrolases superfamily. TatD-type hydrolase family.</text>
</comment>
<protein>
    <submittedName>
        <fullName evidence="5">TatD family hydrolase</fullName>
    </submittedName>
</protein>
<dbReference type="PIRSF" id="PIRSF005902">
    <property type="entry name" value="DNase_TatD"/>
    <property type="match status" value="1"/>
</dbReference>
<dbReference type="PROSITE" id="PS01137">
    <property type="entry name" value="TATD_1"/>
    <property type="match status" value="1"/>
</dbReference>
<dbReference type="Gene3D" id="3.20.20.140">
    <property type="entry name" value="Metal-dependent hydrolases"/>
    <property type="match status" value="1"/>
</dbReference>
<evidence type="ECO:0000313" key="5">
    <source>
        <dbReference type="EMBL" id="MBB1487885.1"/>
    </source>
</evidence>
<keyword evidence="2 4" id="KW-0479">Metal-binding</keyword>
<feature type="binding site" evidence="4">
    <location>
        <position position="96"/>
    </location>
    <ligand>
        <name>a divalent metal cation</name>
        <dbReference type="ChEBI" id="CHEBI:60240"/>
        <label>1</label>
    </ligand>
</feature>
<dbReference type="AlphaFoldDB" id="A0A839IRF1"/>
<evidence type="ECO:0000256" key="2">
    <source>
        <dbReference type="ARBA" id="ARBA00022723"/>
    </source>
</evidence>